<evidence type="ECO:0000256" key="1">
    <source>
        <dbReference type="ARBA" id="ARBA00008421"/>
    </source>
</evidence>
<feature type="domain" description="TEA" evidence="4">
    <location>
        <begin position="53"/>
        <end position="137"/>
    </location>
</feature>
<dbReference type="PROSITE" id="PS51088">
    <property type="entry name" value="TEA_2"/>
    <property type="match status" value="1"/>
</dbReference>
<gene>
    <name evidence="5" type="ORF">EUX98_g6350</name>
</gene>
<comment type="similarity">
    <text evidence="1">Belongs to the TEC1 family.</text>
</comment>
<feature type="region of interest" description="Disordered" evidence="3">
    <location>
        <begin position="143"/>
        <end position="176"/>
    </location>
</feature>
<feature type="compositionally biased region" description="Low complexity" evidence="3">
    <location>
        <begin position="199"/>
        <end position="217"/>
    </location>
</feature>
<feature type="region of interest" description="Disordered" evidence="3">
    <location>
        <begin position="199"/>
        <end position="223"/>
    </location>
</feature>
<proteinExistence type="inferred from homology"/>
<dbReference type="InterPro" id="IPR038096">
    <property type="entry name" value="TEA/ATTS_sf"/>
</dbReference>
<evidence type="ECO:0000313" key="6">
    <source>
        <dbReference type="Proteomes" id="UP000308730"/>
    </source>
</evidence>
<feature type="compositionally biased region" description="Low complexity" evidence="3">
    <location>
        <begin position="158"/>
        <end position="173"/>
    </location>
</feature>
<feature type="DNA-binding region" description="TEA" evidence="2">
    <location>
        <begin position="53"/>
        <end position="137"/>
    </location>
</feature>
<accession>A0A4S4MQ15</accession>
<evidence type="ECO:0000256" key="3">
    <source>
        <dbReference type="SAM" id="MobiDB-lite"/>
    </source>
</evidence>
<dbReference type="EMBL" id="SGPM01000221">
    <property type="protein sequence ID" value="THH27835.1"/>
    <property type="molecule type" value="Genomic_DNA"/>
</dbReference>
<evidence type="ECO:0000313" key="5">
    <source>
        <dbReference type="EMBL" id="THH27835.1"/>
    </source>
</evidence>
<sequence length="519" mass="56307">MPSSSSSSRNQFAQHVRVSSTEDLSYNIPTGTGGTKDVIQTIVTGRKCWKTMKGRGEVVWPPYLEAALVEGLEQYRPVETRSTRALGRFPMRNKFISDRPLRALAISEYIFKATGKRRTPKQVGSRLQQLRDTCEGKRILKLLSSRPSDSSNDEDDAPSGSAATRTPSTPSPTCDQVTIDVLPADSYWPLGDYGTIPSPHSATSATASTSSANHNASLNTPRPLRTINSTVTFRSGSPVNAYSSFRVLKDGQCIHNEETELEMRSSSCMPAQQWPAEMECIFYYSTRLVPKLWSFLCKKNDLNAYSIVQDIIRTVPTPQEGDASSPAPTEVILSIVYYFKTFSSTAYSGSRSHSPASTVVSADADNMSYSTESTPDIGGEFDEFLTTLHDNHQAGQPYAHHGPSPHLTAVLPPFHALQSRLQNSAGYELPPDLIRDGEEGYTSLPPSPLDFAFPAAISSGHVVPTNVVVADTSAGDLSGGLDISGGYVGVPVDSQHQGCYAHDILNVGVQGNVSMMPWT</sequence>
<dbReference type="Gene3D" id="6.10.20.40">
    <property type="entry name" value="TEA/ATTS domain"/>
    <property type="match status" value="1"/>
</dbReference>
<dbReference type="Pfam" id="PF01285">
    <property type="entry name" value="TEA"/>
    <property type="match status" value="1"/>
</dbReference>
<evidence type="ECO:0000256" key="2">
    <source>
        <dbReference type="PROSITE-ProRule" id="PRU00505"/>
    </source>
</evidence>
<name>A0A4S4MQ15_9APHY</name>
<dbReference type="AlphaFoldDB" id="A0A4S4MQ15"/>
<dbReference type="Proteomes" id="UP000308730">
    <property type="component" value="Unassembled WGS sequence"/>
</dbReference>
<keyword evidence="6" id="KW-1185">Reference proteome</keyword>
<organism evidence="5 6">
    <name type="scientific">Antrodiella citrinella</name>
    <dbReference type="NCBI Taxonomy" id="2447956"/>
    <lineage>
        <taxon>Eukaryota</taxon>
        <taxon>Fungi</taxon>
        <taxon>Dikarya</taxon>
        <taxon>Basidiomycota</taxon>
        <taxon>Agaricomycotina</taxon>
        <taxon>Agaricomycetes</taxon>
        <taxon>Polyporales</taxon>
        <taxon>Steccherinaceae</taxon>
        <taxon>Antrodiella</taxon>
    </lineage>
</organism>
<reference evidence="5 6" key="1">
    <citation type="submission" date="2019-02" db="EMBL/GenBank/DDBJ databases">
        <title>Genome sequencing of the rare red list fungi Antrodiella citrinella (Flaviporus citrinellus).</title>
        <authorList>
            <person name="Buettner E."/>
            <person name="Kellner H."/>
        </authorList>
    </citation>
    <scope>NUCLEOTIDE SEQUENCE [LARGE SCALE GENOMIC DNA]</scope>
    <source>
        <strain evidence="5 6">DSM 108506</strain>
    </source>
</reference>
<dbReference type="OrthoDB" id="10006572at2759"/>
<dbReference type="SMART" id="SM00426">
    <property type="entry name" value="TEA"/>
    <property type="match status" value="1"/>
</dbReference>
<protein>
    <recommendedName>
        <fullName evidence="4">TEA domain-containing protein</fullName>
    </recommendedName>
</protein>
<dbReference type="GO" id="GO:0003700">
    <property type="term" value="F:DNA-binding transcription factor activity"/>
    <property type="evidence" value="ECO:0007669"/>
    <property type="project" value="InterPro"/>
</dbReference>
<evidence type="ECO:0000259" key="4">
    <source>
        <dbReference type="PROSITE" id="PS51088"/>
    </source>
</evidence>
<comment type="caution">
    <text evidence="5">The sequence shown here is derived from an EMBL/GenBank/DDBJ whole genome shotgun (WGS) entry which is preliminary data.</text>
</comment>
<dbReference type="InterPro" id="IPR000818">
    <property type="entry name" value="TEA/ATTS_dom"/>
</dbReference>